<feature type="region of interest" description="Disordered" evidence="1">
    <location>
        <begin position="136"/>
        <end position="159"/>
    </location>
</feature>
<dbReference type="Pfam" id="PF04783">
    <property type="entry name" value="DUF630"/>
    <property type="match status" value="1"/>
</dbReference>
<keyword evidence="5" id="KW-1185">Reference proteome</keyword>
<proteinExistence type="predicted"/>
<evidence type="ECO:0000256" key="1">
    <source>
        <dbReference type="SAM" id="MobiDB-lite"/>
    </source>
</evidence>
<feature type="compositionally biased region" description="Pro residues" evidence="1">
    <location>
        <begin position="142"/>
        <end position="151"/>
    </location>
</feature>
<organism evidence="4 5">
    <name type="scientific">Canavalia gladiata</name>
    <name type="common">Sword bean</name>
    <name type="synonym">Dolichos gladiatus</name>
    <dbReference type="NCBI Taxonomy" id="3824"/>
    <lineage>
        <taxon>Eukaryota</taxon>
        <taxon>Viridiplantae</taxon>
        <taxon>Streptophyta</taxon>
        <taxon>Embryophyta</taxon>
        <taxon>Tracheophyta</taxon>
        <taxon>Spermatophyta</taxon>
        <taxon>Magnoliopsida</taxon>
        <taxon>eudicotyledons</taxon>
        <taxon>Gunneridae</taxon>
        <taxon>Pentapetalae</taxon>
        <taxon>rosids</taxon>
        <taxon>fabids</taxon>
        <taxon>Fabales</taxon>
        <taxon>Fabaceae</taxon>
        <taxon>Papilionoideae</taxon>
        <taxon>50 kb inversion clade</taxon>
        <taxon>NPAAA clade</taxon>
        <taxon>indigoferoid/millettioid clade</taxon>
        <taxon>Phaseoleae</taxon>
        <taxon>Canavalia</taxon>
    </lineage>
</organism>
<feature type="region of interest" description="Disordered" evidence="1">
    <location>
        <begin position="66"/>
        <end position="105"/>
    </location>
</feature>
<dbReference type="Proteomes" id="UP001367508">
    <property type="component" value="Unassembled WGS sequence"/>
</dbReference>
<feature type="compositionally biased region" description="Low complexity" evidence="1">
    <location>
        <begin position="378"/>
        <end position="389"/>
    </location>
</feature>
<sequence length="732" mass="82074">MGATNSRAEKNEALSLCRERKRFIKVAIDSRYALAAAHISYIQSLRNVGIALRRYAEAEVVVESSLSISDKTPSQTSYPSPSSPSHVAEVEVSESPLRNESPLAPPVSTLSYMRSGGSASVTVRINACGNNNYLDDESSVVPMPPPPPPPESGASWDFFDPGEDSESFRFVAHCSESRECRDEEKGDQWLHVDSDGHCMMQHNLDEKFARNFSSAAIGNGYSNSYGDCVDHSIVSRGVEGCKQTVDGEVRQLELPSAKGDVNRTVADKGAGGRSSSKRENTAGKNVCTEREDPSEFITHRAKDFLSSIKDIEHRFVRASESGREVSRLLEANKIKVGYSDAKGKSSATVLFTTFHPVCCGGKTSPVFQEPAQKIISWRRTASSRSSSSRNPLAAKSKEDVDDSGSDFVEEFCMIAGSHSSTLDRLYAWERKLYDEVKASESIRRDYDRKCHQLRHQFAKDQGTRVIDKTRSVVKDLHSRIRVAIYSVDSISKRIERMRDEELYPQLSELMEGLIRMWKAMLECHHAQYITISLAYHSRSSTGTLQGDARREIMKQLLEEIEFFGLSFANWINSHTSYVEALNAWLQNCILQPRERSKSRRPFSPRRVLAPPIFVLCRDWSAGIKALPSEELSHAIKKFLSDLHHLMELQNDLLLRKQNAADASTAETESKTNEDNEDESANLSCIHASLTKVLDRLTKFSEASLKMYEDIKQKSEAARTAYHNCRTIRAEKL</sequence>
<dbReference type="PANTHER" id="PTHR21450:SF35">
    <property type="entry name" value="TRANSCRIPTION FACTOR, PUTATIVE (DUF630 AND DUF632)-RELATED"/>
    <property type="match status" value="1"/>
</dbReference>
<protein>
    <submittedName>
        <fullName evidence="4">Uncharacterized protein</fullName>
    </submittedName>
</protein>
<evidence type="ECO:0000259" key="2">
    <source>
        <dbReference type="Pfam" id="PF04782"/>
    </source>
</evidence>
<evidence type="ECO:0000313" key="4">
    <source>
        <dbReference type="EMBL" id="KAK7358953.1"/>
    </source>
</evidence>
<feature type="region of interest" description="Disordered" evidence="1">
    <location>
        <begin position="659"/>
        <end position="680"/>
    </location>
</feature>
<feature type="domain" description="DUF632" evidence="2">
    <location>
        <begin position="305"/>
        <end position="644"/>
    </location>
</feature>
<reference evidence="4 5" key="1">
    <citation type="submission" date="2024-01" db="EMBL/GenBank/DDBJ databases">
        <title>The genomes of 5 underutilized Papilionoideae crops provide insights into root nodulation and disease resistanc.</title>
        <authorList>
            <person name="Jiang F."/>
        </authorList>
    </citation>
    <scope>NUCLEOTIDE SEQUENCE [LARGE SCALE GENOMIC DNA]</scope>
    <source>
        <strain evidence="4">LVBAO_FW01</strain>
        <tissue evidence="4">Leaves</tissue>
    </source>
</reference>
<dbReference type="PANTHER" id="PTHR21450">
    <property type="entry name" value="PROTEIN ALTERED PHOSPHATE STARVATION RESPONSE 1"/>
    <property type="match status" value="1"/>
</dbReference>
<evidence type="ECO:0000313" key="5">
    <source>
        <dbReference type="Proteomes" id="UP001367508"/>
    </source>
</evidence>
<dbReference type="InterPro" id="IPR006867">
    <property type="entry name" value="DUF632"/>
</dbReference>
<feature type="region of interest" description="Disordered" evidence="1">
    <location>
        <begin position="262"/>
        <end position="291"/>
    </location>
</feature>
<comment type="caution">
    <text evidence="4">The sequence shown here is derived from an EMBL/GenBank/DDBJ whole genome shotgun (WGS) entry which is preliminary data.</text>
</comment>
<feature type="domain" description="DUF630" evidence="3">
    <location>
        <begin position="1"/>
        <end position="59"/>
    </location>
</feature>
<dbReference type="Pfam" id="PF04782">
    <property type="entry name" value="DUF632"/>
    <property type="match status" value="1"/>
</dbReference>
<feature type="region of interest" description="Disordered" evidence="1">
    <location>
        <begin position="378"/>
        <end position="403"/>
    </location>
</feature>
<feature type="compositionally biased region" description="Basic and acidic residues" evidence="1">
    <location>
        <begin position="276"/>
        <end position="291"/>
    </location>
</feature>
<dbReference type="EMBL" id="JAYMYQ010000001">
    <property type="protein sequence ID" value="KAK7358953.1"/>
    <property type="molecule type" value="Genomic_DNA"/>
</dbReference>
<dbReference type="InterPro" id="IPR006868">
    <property type="entry name" value="DUF630"/>
</dbReference>
<evidence type="ECO:0000259" key="3">
    <source>
        <dbReference type="Pfam" id="PF04783"/>
    </source>
</evidence>
<dbReference type="AlphaFoldDB" id="A0AAN9R9R9"/>
<name>A0AAN9R9R9_CANGL</name>
<gene>
    <name evidence="4" type="ORF">VNO77_00895</name>
</gene>
<accession>A0AAN9R9R9</accession>
<feature type="compositionally biased region" description="Low complexity" evidence="1">
    <location>
        <begin position="73"/>
        <end position="85"/>
    </location>
</feature>